<keyword evidence="8" id="KW-1185">Reference proteome</keyword>
<feature type="transmembrane region" description="Helical" evidence="6">
    <location>
        <begin position="46"/>
        <end position="66"/>
    </location>
</feature>
<dbReference type="PIRSF" id="PIRSF035875">
    <property type="entry name" value="RNase_BN"/>
    <property type="match status" value="1"/>
</dbReference>
<keyword evidence="2" id="KW-1003">Cell membrane</keyword>
<dbReference type="EMBL" id="FOGW01000010">
    <property type="protein sequence ID" value="SER78366.1"/>
    <property type="molecule type" value="Genomic_DNA"/>
</dbReference>
<evidence type="ECO:0000256" key="6">
    <source>
        <dbReference type="SAM" id="Phobius"/>
    </source>
</evidence>
<dbReference type="InterPro" id="IPR017039">
    <property type="entry name" value="Virul_fac_BrkB"/>
</dbReference>
<dbReference type="RefSeq" id="WP_074730526.1">
    <property type="nucleotide sequence ID" value="NZ_FOGW01000010.1"/>
</dbReference>
<dbReference type="AlphaFoldDB" id="A0A1H9RZZ1"/>
<dbReference type="Pfam" id="PF03631">
    <property type="entry name" value="Virul_fac_BrkB"/>
    <property type="match status" value="1"/>
</dbReference>
<comment type="subcellular location">
    <subcellularLocation>
        <location evidence="1">Cell membrane</location>
        <topology evidence="1">Multi-pass membrane protein</topology>
    </subcellularLocation>
</comment>
<evidence type="ECO:0000313" key="7">
    <source>
        <dbReference type="EMBL" id="SER78366.1"/>
    </source>
</evidence>
<dbReference type="GO" id="GO:0005886">
    <property type="term" value="C:plasma membrane"/>
    <property type="evidence" value="ECO:0007669"/>
    <property type="project" value="UniProtKB-SubCell"/>
</dbReference>
<evidence type="ECO:0000256" key="4">
    <source>
        <dbReference type="ARBA" id="ARBA00022989"/>
    </source>
</evidence>
<gene>
    <name evidence="7" type="ORF">SAMN02910429_01072</name>
</gene>
<evidence type="ECO:0000256" key="5">
    <source>
        <dbReference type="ARBA" id="ARBA00023136"/>
    </source>
</evidence>
<reference evidence="8" key="1">
    <citation type="submission" date="2016-10" db="EMBL/GenBank/DDBJ databases">
        <authorList>
            <person name="Varghese N."/>
            <person name="Submissions S."/>
        </authorList>
    </citation>
    <scope>NUCLEOTIDE SEQUENCE [LARGE SCALE GENOMIC DNA]</scope>
    <source>
        <strain evidence="8">S1b</strain>
    </source>
</reference>
<sequence length="286" mass="32866">MKKIEKKFNNKIFRINNFKSIGEDILKIIKSISSYGVPSYAAETSFFIVLSFAPALLFISSILKYVSFFNREIFILIDETFPDYIAINVKNILHEILEKNGQILPIYGLLALWSAGNGIKCMIKGLNRIYGVKEERNWLALRIEGAIYTFVFTVVILFLATLSFFNGKIKTIIKWFPNDIEFIREIHMIAENASVVTIVLLIIFFTSLYTFLPNKKVKWVKQLRGGIFCTLGWEIFSILLSIYVEKFGGFSLYGSLNTIAIVMIWLYGSICIFFIGGIINNKKQYK</sequence>
<dbReference type="PANTHER" id="PTHR30213:SF0">
    <property type="entry name" value="UPF0761 MEMBRANE PROTEIN YIHY"/>
    <property type="match status" value="1"/>
</dbReference>
<accession>A0A1H9RZZ1</accession>
<dbReference type="NCBIfam" id="TIGR00765">
    <property type="entry name" value="yihY_not_rbn"/>
    <property type="match status" value="1"/>
</dbReference>
<feature type="transmembrane region" description="Helical" evidence="6">
    <location>
        <begin position="146"/>
        <end position="166"/>
    </location>
</feature>
<feature type="transmembrane region" description="Helical" evidence="6">
    <location>
        <begin position="223"/>
        <end position="244"/>
    </location>
</feature>
<evidence type="ECO:0000313" key="8">
    <source>
        <dbReference type="Proteomes" id="UP000182471"/>
    </source>
</evidence>
<evidence type="ECO:0000256" key="3">
    <source>
        <dbReference type="ARBA" id="ARBA00022692"/>
    </source>
</evidence>
<protein>
    <submittedName>
        <fullName evidence="7">Membrane protein</fullName>
    </submittedName>
</protein>
<dbReference type="Proteomes" id="UP000182471">
    <property type="component" value="Unassembled WGS sequence"/>
</dbReference>
<organism evidence="7 8">
    <name type="scientific">Lachnobacterium bovis</name>
    <dbReference type="NCBI Taxonomy" id="140626"/>
    <lineage>
        <taxon>Bacteria</taxon>
        <taxon>Bacillati</taxon>
        <taxon>Bacillota</taxon>
        <taxon>Clostridia</taxon>
        <taxon>Lachnospirales</taxon>
        <taxon>Lachnospiraceae</taxon>
        <taxon>Lachnobacterium</taxon>
    </lineage>
</organism>
<keyword evidence="5 6" id="KW-0472">Membrane</keyword>
<dbReference type="PANTHER" id="PTHR30213">
    <property type="entry name" value="INNER MEMBRANE PROTEIN YHJD"/>
    <property type="match status" value="1"/>
</dbReference>
<keyword evidence="4 6" id="KW-1133">Transmembrane helix</keyword>
<evidence type="ECO:0000256" key="2">
    <source>
        <dbReference type="ARBA" id="ARBA00022475"/>
    </source>
</evidence>
<keyword evidence="3 6" id="KW-0812">Transmembrane</keyword>
<proteinExistence type="predicted"/>
<feature type="transmembrane region" description="Helical" evidence="6">
    <location>
        <begin position="256"/>
        <end position="279"/>
    </location>
</feature>
<evidence type="ECO:0000256" key="1">
    <source>
        <dbReference type="ARBA" id="ARBA00004651"/>
    </source>
</evidence>
<feature type="transmembrane region" description="Helical" evidence="6">
    <location>
        <begin position="186"/>
        <end position="211"/>
    </location>
</feature>
<name>A0A1H9RZZ1_9FIRM</name>